<dbReference type="AlphaFoldDB" id="A0AAW1UWY9"/>
<evidence type="ECO:0000256" key="2">
    <source>
        <dbReference type="ARBA" id="ARBA00016400"/>
    </source>
</evidence>
<dbReference type="InterPro" id="IPR029003">
    <property type="entry name" value="CENP-S/Mhf1"/>
</dbReference>
<accession>A0AAW1UWY9</accession>
<reference evidence="7 8" key="1">
    <citation type="submission" date="2023-03" db="EMBL/GenBank/DDBJ databases">
        <title>Genome insight into feeding habits of ladybird beetles.</title>
        <authorList>
            <person name="Li H.-S."/>
            <person name="Huang Y.-H."/>
            <person name="Pang H."/>
        </authorList>
    </citation>
    <scope>NUCLEOTIDE SEQUENCE [LARGE SCALE GENOMIC DNA]</scope>
    <source>
        <strain evidence="7">SYSU_2023b</strain>
        <tissue evidence="7">Whole body</tissue>
    </source>
</reference>
<gene>
    <name evidence="7" type="ORF">WA026_022002</name>
</gene>
<keyword evidence="5" id="KW-0234">DNA repair</keyword>
<evidence type="ECO:0000256" key="3">
    <source>
        <dbReference type="ARBA" id="ARBA00022763"/>
    </source>
</evidence>
<evidence type="ECO:0000256" key="6">
    <source>
        <dbReference type="SAM" id="MobiDB-lite"/>
    </source>
</evidence>
<protein>
    <recommendedName>
        <fullName evidence="2">Centromere protein S</fullName>
    </recommendedName>
</protein>
<evidence type="ECO:0000256" key="4">
    <source>
        <dbReference type="ARBA" id="ARBA00023125"/>
    </source>
</evidence>
<comment type="similarity">
    <text evidence="1">Belongs to the TAF9 family. CENP-S/MHF1 subfamily.</text>
</comment>
<comment type="caution">
    <text evidence="7">The sequence shown here is derived from an EMBL/GenBank/DDBJ whole genome shotgun (WGS) entry which is preliminary data.</text>
</comment>
<dbReference type="SUPFAM" id="SSF47113">
    <property type="entry name" value="Histone-fold"/>
    <property type="match status" value="1"/>
</dbReference>
<evidence type="ECO:0000256" key="5">
    <source>
        <dbReference type="ARBA" id="ARBA00023204"/>
    </source>
</evidence>
<keyword evidence="4" id="KW-0238">DNA-binding</keyword>
<keyword evidence="3" id="KW-0227">DNA damage</keyword>
<dbReference type="Gene3D" id="1.10.20.10">
    <property type="entry name" value="Histone, subunit A"/>
    <property type="match status" value="1"/>
</dbReference>
<organism evidence="7 8">
    <name type="scientific">Henosepilachna vigintioctopunctata</name>
    <dbReference type="NCBI Taxonomy" id="420089"/>
    <lineage>
        <taxon>Eukaryota</taxon>
        <taxon>Metazoa</taxon>
        <taxon>Ecdysozoa</taxon>
        <taxon>Arthropoda</taxon>
        <taxon>Hexapoda</taxon>
        <taxon>Insecta</taxon>
        <taxon>Pterygota</taxon>
        <taxon>Neoptera</taxon>
        <taxon>Endopterygota</taxon>
        <taxon>Coleoptera</taxon>
        <taxon>Polyphaga</taxon>
        <taxon>Cucujiformia</taxon>
        <taxon>Coccinelloidea</taxon>
        <taxon>Coccinellidae</taxon>
        <taxon>Epilachninae</taxon>
        <taxon>Epilachnini</taxon>
        <taxon>Henosepilachna</taxon>
    </lineage>
</organism>
<dbReference type="CDD" id="cd22919">
    <property type="entry name" value="HFD_CENP-S"/>
    <property type="match status" value="1"/>
</dbReference>
<dbReference type="PANTHER" id="PTHR22980:SF0">
    <property type="entry name" value="CENTROMERE PROTEIN S"/>
    <property type="match status" value="1"/>
</dbReference>
<dbReference type="EMBL" id="JARQZJ010000108">
    <property type="protein sequence ID" value="KAK9887333.1"/>
    <property type="molecule type" value="Genomic_DNA"/>
</dbReference>
<dbReference type="Proteomes" id="UP001431783">
    <property type="component" value="Unassembled WGS sequence"/>
</dbReference>
<dbReference type="GO" id="GO:0006281">
    <property type="term" value="P:DNA repair"/>
    <property type="evidence" value="ECO:0007669"/>
    <property type="project" value="UniProtKB-KW"/>
</dbReference>
<dbReference type="InterPro" id="IPR009072">
    <property type="entry name" value="Histone-fold"/>
</dbReference>
<keyword evidence="8" id="KW-1185">Reference proteome</keyword>
<dbReference type="GO" id="GO:0003677">
    <property type="term" value="F:DNA binding"/>
    <property type="evidence" value="ECO:0007669"/>
    <property type="project" value="UniProtKB-KW"/>
</dbReference>
<evidence type="ECO:0000313" key="7">
    <source>
        <dbReference type="EMBL" id="KAK9887333.1"/>
    </source>
</evidence>
<evidence type="ECO:0000256" key="1">
    <source>
        <dbReference type="ARBA" id="ARBA00006612"/>
    </source>
</evidence>
<dbReference type="GO" id="GO:0031297">
    <property type="term" value="P:replication fork processing"/>
    <property type="evidence" value="ECO:0007669"/>
    <property type="project" value="TreeGrafter"/>
</dbReference>
<evidence type="ECO:0000313" key="8">
    <source>
        <dbReference type="Proteomes" id="UP001431783"/>
    </source>
</evidence>
<feature type="compositionally biased region" description="Basic residues" evidence="6">
    <location>
        <begin position="104"/>
        <end position="113"/>
    </location>
</feature>
<sequence length="113" mass="12894">MSTEHKVKHTIYSTSRKICREVGSEIGVEYEPEALDLISELVFKKLISYGTDLEAFQKHAKRSTINADDVKLLVRRNNSLKELIENKHQILLANKPTEPSNAGTKRKRKQTTS</sequence>
<feature type="region of interest" description="Disordered" evidence="6">
    <location>
        <begin position="90"/>
        <end position="113"/>
    </location>
</feature>
<dbReference type="GO" id="GO:0000712">
    <property type="term" value="P:resolution of meiotic recombination intermediates"/>
    <property type="evidence" value="ECO:0007669"/>
    <property type="project" value="TreeGrafter"/>
</dbReference>
<dbReference type="Pfam" id="PF15630">
    <property type="entry name" value="CENP-S"/>
    <property type="match status" value="1"/>
</dbReference>
<dbReference type="PANTHER" id="PTHR22980">
    <property type="entry name" value="CORTISTATIN"/>
    <property type="match status" value="1"/>
</dbReference>
<proteinExistence type="inferred from homology"/>
<name>A0AAW1UWY9_9CUCU</name>
<dbReference type="GO" id="GO:0071821">
    <property type="term" value="C:FANCM-MHF complex"/>
    <property type="evidence" value="ECO:0007669"/>
    <property type="project" value="InterPro"/>
</dbReference>
<dbReference type="GO" id="GO:0046982">
    <property type="term" value="F:protein heterodimerization activity"/>
    <property type="evidence" value="ECO:0007669"/>
    <property type="project" value="InterPro"/>
</dbReference>
<dbReference type="GO" id="GO:0003682">
    <property type="term" value="F:chromatin binding"/>
    <property type="evidence" value="ECO:0007669"/>
    <property type="project" value="TreeGrafter"/>
</dbReference>